<dbReference type="AlphaFoldDB" id="A0A1R2CUU7"/>
<evidence type="ECO:0000313" key="8">
    <source>
        <dbReference type="Proteomes" id="UP000187209"/>
    </source>
</evidence>
<evidence type="ECO:0000256" key="3">
    <source>
        <dbReference type="ARBA" id="ARBA00022833"/>
    </source>
</evidence>
<dbReference type="Pfam" id="PF13920">
    <property type="entry name" value="zf-C3HC4_3"/>
    <property type="match status" value="1"/>
</dbReference>
<comment type="caution">
    <text evidence="7">The sequence shown here is derived from an EMBL/GenBank/DDBJ whole genome shotgun (WGS) entry which is preliminary data.</text>
</comment>
<keyword evidence="8" id="KW-1185">Reference proteome</keyword>
<evidence type="ECO:0000256" key="4">
    <source>
        <dbReference type="PROSITE-ProRule" id="PRU00175"/>
    </source>
</evidence>
<reference evidence="7 8" key="1">
    <citation type="submission" date="2016-11" db="EMBL/GenBank/DDBJ databases">
        <title>The macronuclear genome of Stentor coeruleus: a giant cell with tiny introns.</title>
        <authorList>
            <person name="Slabodnick M."/>
            <person name="Ruby J.G."/>
            <person name="Reiff S.B."/>
            <person name="Swart E.C."/>
            <person name="Gosai S."/>
            <person name="Prabakaran S."/>
            <person name="Witkowska E."/>
            <person name="Larue G.E."/>
            <person name="Fisher S."/>
            <person name="Freeman R.M."/>
            <person name="Gunawardena J."/>
            <person name="Chu W."/>
            <person name="Stover N.A."/>
            <person name="Gregory B.D."/>
            <person name="Nowacki M."/>
            <person name="Derisi J."/>
            <person name="Roy S.W."/>
            <person name="Marshall W.F."/>
            <person name="Sood P."/>
        </authorList>
    </citation>
    <scope>NUCLEOTIDE SEQUENCE [LARGE SCALE GENOMIC DNA]</scope>
    <source>
        <strain evidence="7">WM001</strain>
    </source>
</reference>
<keyword evidence="5" id="KW-0812">Transmembrane</keyword>
<gene>
    <name evidence="7" type="ORF">SteCoe_4408</name>
</gene>
<accession>A0A1R2CUU7</accession>
<feature type="domain" description="RING-type" evidence="6">
    <location>
        <begin position="149"/>
        <end position="188"/>
    </location>
</feature>
<protein>
    <recommendedName>
        <fullName evidence="6">RING-type domain-containing protein</fullName>
    </recommendedName>
</protein>
<dbReference type="InterPro" id="IPR013083">
    <property type="entry name" value="Znf_RING/FYVE/PHD"/>
</dbReference>
<keyword evidence="2 4" id="KW-0863">Zinc-finger</keyword>
<dbReference type="PANTHER" id="PTHR12183:SF32">
    <property type="entry name" value="MITOCHONDRIAL E3 UBIQUITIN PROTEIN LIGASE 1"/>
    <property type="match status" value="1"/>
</dbReference>
<evidence type="ECO:0000313" key="7">
    <source>
        <dbReference type="EMBL" id="OMJ92774.1"/>
    </source>
</evidence>
<evidence type="ECO:0000256" key="2">
    <source>
        <dbReference type="ARBA" id="ARBA00022771"/>
    </source>
</evidence>
<feature type="transmembrane region" description="Helical" evidence="5">
    <location>
        <begin position="16"/>
        <end position="35"/>
    </location>
</feature>
<proteinExistence type="predicted"/>
<keyword evidence="3" id="KW-0862">Zinc</keyword>
<dbReference type="PROSITE" id="PS50089">
    <property type="entry name" value="ZF_RING_2"/>
    <property type="match status" value="1"/>
</dbReference>
<feature type="transmembrane region" description="Helical" evidence="5">
    <location>
        <begin position="71"/>
        <end position="92"/>
    </location>
</feature>
<evidence type="ECO:0000256" key="5">
    <source>
        <dbReference type="SAM" id="Phobius"/>
    </source>
</evidence>
<sequence length="199" mass="22978">MESEPWPKDRCKKYSYIMGIQTFFSIIGILLSLVLKTSRQLVFVHFFLLCLSFVAIFGYNSQSRTALMIHGYFTLVITISLLIYIAIAQYLLEINYSLIIIGSIFTPDLIISFFTITFLNNLKPIEQEYNILADEPSNDADTHNYLHLCCICQVSEANMVVYRCGHRCLCTTCSERFTKNLSKCPICRKIIEDMVKVYE</sequence>
<organism evidence="7 8">
    <name type="scientific">Stentor coeruleus</name>
    <dbReference type="NCBI Taxonomy" id="5963"/>
    <lineage>
        <taxon>Eukaryota</taxon>
        <taxon>Sar</taxon>
        <taxon>Alveolata</taxon>
        <taxon>Ciliophora</taxon>
        <taxon>Postciliodesmatophora</taxon>
        <taxon>Heterotrichea</taxon>
        <taxon>Heterotrichida</taxon>
        <taxon>Stentoridae</taxon>
        <taxon>Stentor</taxon>
    </lineage>
</organism>
<dbReference type="GO" id="GO:0008270">
    <property type="term" value="F:zinc ion binding"/>
    <property type="evidence" value="ECO:0007669"/>
    <property type="project" value="UniProtKB-KW"/>
</dbReference>
<dbReference type="GO" id="GO:0016567">
    <property type="term" value="P:protein ubiquitination"/>
    <property type="evidence" value="ECO:0007669"/>
    <property type="project" value="TreeGrafter"/>
</dbReference>
<feature type="transmembrane region" description="Helical" evidence="5">
    <location>
        <begin position="41"/>
        <end position="59"/>
    </location>
</feature>
<dbReference type="InterPro" id="IPR051652">
    <property type="entry name" value="MDM2_MDM4_MUL1"/>
</dbReference>
<dbReference type="PANTHER" id="PTHR12183">
    <property type="entry name" value="MITOCHONDRIAL UBIQUITIN LIGASE ACTIVATOR OF NFKB 1"/>
    <property type="match status" value="1"/>
</dbReference>
<dbReference type="EMBL" id="MPUH01000055">
    <property type="protein sequence ID" value="OMJ92774.1"/>
    <property type="molecule type" value="Genomic_DNA"/>
</dbReference>
<evidence type="ECO:0000259" key="6">
    <source>
        <dbReference type="PROSITE" id="PS50089"/>
    </source>
</evidence>
<feature type="transmembrane region" description="Helical" evidence="5">
    <location>
        <begin position="98"/>
        <end position="119"/>
    </location>
</feature>
<dbReference type="Proteomes" id="UP000187209">
    <property type="component" value="Unassembled WGS sequence"/>
</dbReference>
<keyword evidence="1" id="KW-0479">Metal-binding</keyword>
<keyword evidence="5" id="KW-1133">Transmembrane helix</keyword>
<name>A0A1R2CUU7_9CILI</name>
<evidence type="ECO:0000256" key="1">
    <source>
        <dbReference type="ARBA" id="ARBA00022723"/>
    </source>
</evidence>
<dbReference type="SUPFAM" id="SSF57850">
    <property type="entry name" value="RING/U-box"/>
    <property type="match status" value="1"/>
</dbReference>
<dbReference type="OrthoDB" id="6078042at2759"/>
<keyword evidence="5" id="KW-0472">Membrane</keyword>
<dbReference type="InterPro" id="IPR001841">
    <property type="entry name" value="Znf_RING"/>
</dbReference>
<dbReference type="Gene3D" id="3.30.40.10">
    <property type="entry name" value="Zinc/RING finger domain, C3HC4 (zinc finger)"/>
    <property type="match status" value="1"/>
</dbReference>
<dbReference type="GO" id="GO:0004842">
    <property type="term" value="F:ubiquitin-protein transferase activity"/>
    <property type="evidence" value="ECO:0007669"/>
    <property type="project" value="TreeGrafter"/>
</dbReference>